<feature type="transmembrane region" description="Helical" evidence="8">
    <location>
        <begin position="20"/>
        <end position="39"/>
    </location>
</feature>
<feature type="transmembrane region" description="Helical" evidence="8">
    <location>
        <begin position="523"/>
        <end position="542"/>
    </location>
</feature>
<evidence type="ECO:0000256" key="2">
    <source>
        <dbReference type="ARBA" id="ARBA00022448"/>
    </source>
</evidence>
<feature type="transmembrane region" description="Helical" evidence="8">
    <location>
        <begin position="135"/>
        <end position="159"/>
    </location>
</feature>
<keyword evidence="6" id="KW-0406">Ion transport</keyword>
<dbReference type="Proteomes" id="UP000597338">
    <property type="component" value="Unassembled WGS sequence"/>
</dbReference>
<evidence type="ECO:0000256" key="8">
    <source>
        <dbReference type="SAM" id="Phobius"/>
    </source>
</evidence>
<feature type="transmembrane region" description="Helical" evidence="8">
    <location>
        <begin position="554"/>
        <end position="575"/>
    </location>
</feature>
<evidence type="ECO:0000313" key="9">
    <source>
        <dbReference type="EMBL" id="GGC26606.1"/>
    </source>
</evidence>
<dbReference type="InterPro" id="IPR003445">
    <property type="entry name" value="Cat_transpt"/>
</dbReference>
<gene>
    <name evidence="9" type="ORF">GCM10011386_18360</name>
</gene>
<comment type="caution">
    <text evidence="9">The sequence shown here is derived from an EMBL/GenBank/DDBJ whole genome shotgun (WGS) entry which is preliminary data.</text>
</comment>
<evidence type="ECO:0000256" key="4">
    <source>
        <dbReference type="ARBA" id="ARBA00022692"/>
    </source>
</evidence>
<reference evidence="10" key="1">
    <citation type="journal article" date="2019" name="Int. J. Syst. Evol. Microbiol.">
        <title>The Global Catalogue of Microorganisms (GCM) 10K type strain sequencing project: providing services to taxonomists for standard genome sequencing and annotation.</title>
        <authorList>
            <consortium name="The Broad Institute Genomics Platform"/>
            <consortium name="The Broad Institute Genome Sequencing Center for Infectious Disease"/>
            <person name="Wu L."/>
            <person name="Ma J."/>
        </authorList>
    </citation>
    <scope>NUCLEOTIDE SEQUENCE [LARGE SCALE GENOMIC DNA]</scope>
    <source>
        <strain evidence="10">CGMCC 1.15342</strain>
    </source>
</reference>
<evidence type="ECO:0000256" key="3">
    <source>
        <dbReference type="ARBA" id="ARBA00022475"/>
    </source>
</evidence>
<sequence length="592" mass="65658">MLSDLRYIFKYREKTVDRVMLYISLTCCLAILFHIGYNTNEVTGRYFESSIPWTFYGLFFLSLVRTTLAIAAKRQISVSHYGGIALIIYFMLVTIGRSSSNDFFNFLRQPEWLYLGIFAVFLTELSKNSLFFDNFYFNPTILFVISFLFLIFIGTLLLMLPKAGAEHSLRFIDALFMATSAVCITGLSTINVATTFSPFGHTVLLILIQLGGLGIMTFTGFFGYFFSGGFSYKNQLMYSEFLGQNKVASVINTLLKIIFLTLLFEAIGAVFIFFGTEASDFESNGDRVFFAVFHAVSAFCNAGFSTATDGLYHASIRYNYGVQLVVACLFIAGGFGFGIVFNVYTFAKRWVISFFQKLIANKPYVYRAWVINFNTRLVIWMTGILLVVSTVLTFILEYGNTLQEHPTLWGKWVAAFFMGNSSRTAGFNVVDMNMLSFPTIMLATLLMWIGAAPGSTGGGIKTTTFAVAILNIVSLARGKDKLEIFGRHVAPDSVNKAFAIIALSIFAVGTTVFALSITDGHLGLLPITFESFSAYATCGLSLGITPQLSAAGKAIVIGCMFMGRVGLLTLLVALIKNVKNRSYEYPQEKVLF</sequence>
<feature type="transmembrane region" description="Helical" evidence="8">
    <location>
        <begin position="171"/>
        <end position="190"/>
    </location>
</feature>
<dbReference type="PANTHER" id="PTHR32024">
    <property type="entry name" value="TRK SYSTEM POTASSIUM UPTAKE PROTEIN TRKG-RELATED"/>
    <property type="match status" value="1"/>
</dbReference>
<evidence type="ECO:0000256" key="5">
    <source>
        <dbReference type="ARBA" id="ARBA00022989"/>
    </source>
</evidence>
<keyword evidence="5 8" id="KW-1133">Transmembrane helix</keyword>
<feature type="transmembrane region" description="Helical" evidence="8">
    <location>
        <begin position="458"/>
        <end position="476"/>
    </location>
</feature>
<feature type="transmembrane region" description="Helical" evidence="8">
    <location>
        <begin position="202"/>
        <end position="226"/>
    </location>
</feature>
<feature type="transmembrane region" description="Helical" evidence="8">
    <location>
        <begin position="377"/>
        <end position="396"/>
    </location>
</feature>
<evidence type="ECO:0000256" key="6">
    <source>
        <dbReference type="ARBA" id="ARBA00023065"/>
    </source>
</evidence>
<evidence type="ECO:0000256" key="1">
    <source>
        <dbReference type="ARBA" id="ARBA00004651"/>
    </source>
</evidence>
<feature type="transmembrane region" description="Helical" evidence="8">
    <location>
        <begin position="497"/>
        <end position="517"/>
    </location>
</feature>
<feature type="transmembrane region" description="Helical" evidence="8">
    <location>
        <begin position="78"/>
        <end position="96"/>
    </location>
</feature>
<proteinExistence type="predicted"/>
<keyword evidence="7 8" id="KW-0472">Membrane</keyword>
<organism evidence="9 10">
    <name type="scientific">Parapedobacter defluvii</name>
    <dbReference type="NCBI Taxonomy" id="2045106"/>
    <lineage>
        <taxon>Bacteria</taxon>
        <taxon>Pseudomonadati</taxon>
        <taxon>Bacteroidota</taxon>
        <taxon>Sphingobacteriia</taxon>
        <taxon>Sphingobacteriales</taxon>
        <taxon>Sphingobacteriaceae</taxon>
        <taxon>Parapedobacter</taxon>
    </lineage>
</organism>
<dbReference type="Pfam" id="PF02386">
    <property type="entry name" value="TrkH"/>
    <property type="match status" value="1"/>
</dbReference>
<keyword evidence="3" id="KW-1003">Cell membrane</keyword>
<accession>A0ABQ1LTT0</accession>
<dbReference type="PANTHER" id="PTHR32024:SF1">
    <property type="entry name" value="KTR SYSTEM POTASSIUM UPTAKE PROTEIN B"/>
    <property type="match status" value="1"/>
</dbReference>
<name>A0ABQ1LTT0_9SPHI</name>
<evidence type="ECO:0000313" key="10">
    <source>
        <dbReference type="Proteomes" id="UP000597338"/>
    </source>
</evidence>
<feature type="transmembrane region" description="Helical" evidence="8">
    <location>
        <begin position="288"/>
        <end position="312"/>
    </location>
</feature>
<feature type="transmembrane region" description="Helical" evidence="8">
    <location>
        <begin position="247"/>
        <end position="276"/>
    </location>
</feature>
<keyword evidence="10" id="KW-1185">Reference proteome</keyword>
<protein>
    <submittedName>
        <fullName evidence="9">Potassium transporter</fullName>
    </submittedName>
</protein>
<feature type="transmembrane region" description="Helical" evidence="8">
    <location>
        <begin position="51"/>
        <end position="71"/>
    </location>
</feature>
<evidence type="ECO:0000256" key="7">
    <source>
        <dbReference type="ARBA" id="ARBA00023136"/>
    </source>
</evidence>
<comment type="subcellular location">
    <subcellularLocation>
        <location evidence="1">Cell membrane</location>
        <topology evidence="1">Multi-pass membrane protein</topology>
    </subcellularLocation>
</comment>
<feature type="transmembrane region" description="Helical" evidence="8">
    <location>
        <begin position="324"/>
        <end position="347"/>
    </location>
</feature>
<dbReference type="EMBL" id="BMIK01000004">
    <property type="protein sequence ID" value="GGC26606.1"/>
    <property type="molecule type" value="Genomic_DNA"/>
</dbReference>
<keyword evidence="2" id="KW-0813">Transport</keyword>
<keyword evidence="4 8" id="KW-0812">Transmembrane</keyword>
<dbReference type="RefSeq" id="WP_188749826.1">
    <property type="nucleotide sequence ID" value="NZ_BMIK01000004.1"/>
</dbReference>
<feature type="transmembrane region" description="Helical" evidence="8">
    <location>
        <begin position="432"/>
        <end position="452"/>
    </location>
</feature>